<reference evidence="5" key="1">
    <citation type="submission" date="2015-12" db="EMBL/GenBank/DDBJ databases">
        <authorList>
            <person name="Nair G.R."/>
            <person name="Kaur G."/>
            <person name="Mayilraj S."/>
        </authorList>
    </citation>
    <scope>NUCLEOTIDE SEQUENCE [LARGE SCALE GENOMIC DNA]</scope>
    <source>
        <strain evidence="5">CD08_4</strain>
    </source>
</reference>
<dbReference type="CDD" id="cd00085">
    <property type="entry name" value="HNHc"/>
    <property type="match status" value="1"/>
</dbReference>
<dbReference type="Pfam" id="PF01844">
    <property type="entry name" value="HNH"/>
    <property type="match status" value="1"/>
</dbReference>
<proteinExistence type="inferred from homology"/>
<dbReference type="InterPro" id="IPR002711">
    <property type="entry name" value="HNH"/>
</dbReference>
<dbReference type="GO" id="GO:0008270">
    <property type="term" value="F:zinc ion binding"/>
    <property type="evidence" value="ECO:0007669"/>
    <property type="project" value="InterPro"/>
</dbReference>
<dbReference type="EMBL" id="LQBK01000010">
    <property type="protein sequence ID" value="KUG60804.1"/>
    <property type="molecule type" value="Genomic_DNA"/>
</dbReference>
<dbReference type="AlphaFoldDB" id="A0A0W8ILF9"/>
<feature type="compositionally biased region" description="Low complexity" evidence="2">
    <location>
        <begin position="503"/>
        <end position="528"/>
    </location>
</feature>
<evidence type="ECO:0000256" key="1">
    <source>
        <dbReference type="ARBA" id="ARBA00023450"/>
    </source>
</evidence>
<evidence type="ECO:0000313" key="4">
    <source>
        <dbReference type="EMBL" id="KUG60804.1"/>
    </source>
</evidence>
<feature type="domain" description="HNH nuclease" evidence="3">
    <location>
        <begin position="376"/>
        <end position="428"/>
    </location>
</feature>
<comment type="caution">
    <text evidence="4">The sequence shown here is derived from an EMBL/GenBank/DDBJ whole genome shotgun (WGS) entry which is preliminary data.</text>
</comment>
<feature type="region of interest" description="Disordered" evidence="2">
    <location>
        <begin position="457"/>
        <end position="478"/>
    </location>
</feature>
<dbReference type="Gene3D" id="1.10.30.50">
    <property type="match status" value="1"/>
</dbReference>
<evidence type="ECO:0000313" key="5">
    <source>
        <dbReference type="Proteomes" id="UP000053512"/>
    </source>
</evidence>
<dbReference type="InterPro" id="IPR003615">
    <property type="entry name" value="HNH_nuc"/>
</dbReference>
<dbReference type="SMART" id="SM00507">
    <property type="entry name" value="HNHc"/>
    <property type="match status" value="1"/>
</dbReference>
<protein>
    <recommendedName>
        <fullName evidence="3">HNH nuclease domain-containing protein</fullName>
    </recommendedName>
</protein>
<dbReference type="InterPro" id="IPR003870">
    <property type="entry name" value="DUF222"/>
</dbReference>
<evidence type="ECO:0000256" key="2">
    <source>
        <dbReference type="SAM" id="MobiDB-lite"/>
    </source>
</evidence>
<name>A0A0W8ILF9_KOCRO</name>
<accession>A0A0W8ILF9</accession>
<dbReference type="GO" id="GO:0004519">
    <property type="term" value="F:endonuclease activity"/>
    <property type="evidence" value="ECO:0007669"/>
    <property type="project" value="InterPro"/>
</dbReference>
<dbReference type="GO" id="GO:0003676">
    <property type="term" value="F:nucleic acid binding"/>
    <property type="evidence" value="ECO:0007669"/>
    <property type="project" value="InterPro"/>
</dbReference>
<dbReference type="Pfam" id="PF02720">
    <property type="entry name" value="DUF222"/>
    <property type="match status" value="1"/>
</dbReference>
<organism evidence="4 5">
    <name type="scientific">Kocuria rosea subsp. polaris</name>
    <dbReference type="NCBI Taxonomy" id="136273"/>
    <lineage>
        <taxon>Bacteria</taxon>
        <taxon>Bacillati</taxon>
        <taxon>Actinomycetota</taxon>
        <taxon>Actinomycetes</taxon>
        <taxon>Micrococcales</taxon>
        <taxon>Micrococcaceae</taxon>
        <taxon>Kocuria</taxon>
    </lineage>
</organism>
<evidence type="ECO:0000259" key="3">
    <source>
        <dbReference type="SMART" id="SM00507"/>
    </source>
</evidence>
<feature type="region of interest" description="Disordered" evidence="2">
    <location>
        <begin position="502"/>
        <end position="538"/>
    </location>
</feature>
<gene>
    <name evidence="4" type="ORF">AVL61_13895</name>
</gene>
<dbReference type="Proteomes" id="UP000053512">
    <property type="component" value="Unassembled WGS sequence"/>
</dbReference>
<comment type="similarity">
    <text evidence="1">Belongs to the Rv1128c/1148c/1588c/1702c/1945/3466 family.</text>
</comment>
<feature type="region of interest" description="Disordered" evidence="2">
    <location>
        <begin position="235"/>
        <end position="262"/>
    </location>
</feature>
<sequence length="538" mass="57589">MRAVVGELVDSAAAQAQEAGRQLRCIHRLWLLAWEDREIDWVSTAGLMPYEADELVCSLLETDEQLVRDLADEIGPALHLPAGTALERVREALVLGLHLPETLEALEAGRFSARHASVIADQWRELVEDAPADQEAPHDVAQQLAAELTERAPHCTVAQLRAWARRRRAALLAETQEARHRAARAGRRVWVEHGEDGMAWVHALLDAPTALAVQDRLDALVALLAPAEAAARACPGDGTDAPVHGDPAGAADLSARPDPGPDGRPVAVRTEAQLRADVLADLLLAGEVPDDPAFPQGVRGQVCVTVPVLTLLECRPGGPAGGVPADAPVLVGHGPISAEAARELAAGAPSWQRVLTHPVTGAVLDHDRSTYAVPADLRRRLRLRDGTCRFPGCRRRVERCDLDHTVAWQDGGRTAADNLAHLCRHHHLVKHRRGALGRWSVRQLGPAPFGGALEWTSPAGLTHRTEPDPSAGMPPDRTASVWDVLDGAVQNWAVPARTVPLGAVPDEAVPDRAAPPRVVPDRAAPGRAAPEDADPPPF</sequence>